<keyword evidence="2" id="KW-1185">Reference proteome</keyword>
<comment type="caution">
    <text evidence="1">The sequence shown here is derived from an EMBL/GenBank/DDBJ whole genome shotgun (WGS) entry which is preliminary data.</text>
</comment>
<reference evidence="1 2" key="1">
    <citation type="submission" date="2018-06" db="EMBL/GenBank/DDBJ databases">
        <title>Comparative genomics reveals the genomic features of Rhizophagus irregularis, R. cerebriforme, R. diaphanum and Gigaspora rosea, and their symbiotic lifestyle signature.</title>
        <authorList>
            <person name="Morin E."/>
            <person name="San Clemente H."/>
            <person name="Chen E.C.H."/>
            <person name="De La Providencia I."/>
            <person name="Hainaut M."/>
            <person name="Kuo A."/>
            <person name="Kohler A."/>
            <person name="Murat C."/>
            <person name="Tang N."/>
            <person name="Roy S."/>
            <person name="Loubradou J."/>
            <person name="Henrissat B."/>
            <person name="Grigoriev I.V."/>
            <person name="Corradi N."/>
            <person name="Roux C."/>
            <person name="Martin F.M."/>
        </authorList>
    </citation>
    <scope>NUCLEOTIDE SEQUENCE [LARGE SCALE GENOMIC DNA]</scope>
    <source>
        <strain evidence="1 2">DAOM 194757</strain>
    </source>
</reference>
<dbReference type="OrthoDB" id="2430791at2759"/>
<dbReference type="AlphaFoldDB" id="A0A397V8P6"/>
<dbReference type="Proteomes" id="UP000266673">
    <property type="component" value="Unassembled WGS sequence"/>
</dbReference>
<proteinExistence type="predicted"/>
<sequence>MEEVKLLAVDLVREKIIDNTPTDYSNLYEKCWSSDQNQRPKILTELERNIA</sequence>
<evidence type="ECO:0000313" key="2">
    <source>
        <dbReference type="Proteomes" id="UP000266673"/>
    </source>
</evidence>
<gene>
    <name evidence="1" type="ORF">C2G38_2183604</name>
</gene>
<dbReference type="EMBL" id="QKWP01000516">
    <property type="protein sequence ID" value="RIB18790.1"/>
    <property type="molecule type" value="Genomic_DNA"/>
</dbReference>
<accession>A0A397V8P6</accession>
<protein>
    <recommendedName>
        <fullName evidence="3">Serine-threonine/tyrosine-protein kinase catalytic domain-containing protein</fullName>
    </recommendedName>
</protein>
<evidence type="ECO:0008006" key="3">
    <source>
        <dbReference type="Google" id="ProtNLM"/>
    </source>
</evidence>
<name>A0A397V8P6_9GLOM</name>
<organism evidence="1 2">
    <name type="scientific">Gigaspora rosea</name>
    <dbReference type="NCBI Taxonomy" id="44941"/>
    <lineage>
        <taxon>Eukaryota</taxon>
        <taxon>Fungi</taxon>
        <taxon>Fungi incertae sedis</taxon>
        <taxon>Mucoromycota</taxon>
        <taxon>Glomeromycotina</taxon>
        <taxon>Glomeromycetes</taxon>
        <taxon>Diversisporales</taxon>
        <taxon>Gigasporaceae</taxon>
        <taxon>Gigaspora</taxon>
    </lineage>
</organism>
<evidence type="ECO:0000313" key="1">
    <source>
        <dbReference type="EMBL" id="RIB18790.1"/>
    </source>
</evidence>